<dbReference type="SUPFAM" id="SSF51735">
    <property type="entry name" value="NAD(P)-binding Rossmann-fold domains"/>
    <property type="match status" value="1"/>
</dbReference>
<comment type="similarity">
    <text evidence="3 11">Belongs to the ketopantoate reductase family.</text>
</comment>
<dbReference type="InterPro" id="IPR013332">
    <property type="entry name" value="KPR_N"/>
</dbReference>
<dbReference type="GO" id="GO:0050661">
    <property type="term" value="F:NADP binding"/>
    <property type="evidence" value="ECO:0007669"/>
    <property type="project" value="TreeGrafter"/>
</dbReference>
<evidence type="ECO:0000313" key="15">
    <source>
        <dbReference type="Proteomes" id="UP000530514"/>
    </source>
</evidence>
<evidence type="ECO:0000259" key="13">
    <source>
        <dbReference type="Pfam" id="PF08546"/>
    </source>
</evidence>
<sequence>MRVAILGSGSLGLLWGARMQPLFGENLLLLTRTKDQAELLNREGIRFIGQGGETEQRACHAVCSDEMPEGKIDLLLVMVKQTHLSAVLPVIQKGTHPESQIIFWQNGLGHQENIARLTDRPWTYLSVTTEGALREGDNVIRGTGRGETSIGLYPPSEEKPHPLLLRWINILKEQAGCNILYDRQILHKIWGKLAVNCVINPLTALYGVKNGALLSPEYQAEWKEILHEVVLVANREGIPLSYADLDEKVKSVCKQTAGNFSSMLQDVMRGNKTEVDFINGAIVRLGRKHRIDTPVNLRLVNLIHEKEEQML</sequence>
<accession>A0A7W1X9E7</accession>
<dbReference type="InterPro" id="IPR050838">
    <property type="entry name" value="Ketopantoate_reductase"/>
</dbReference>
<reference evidence="14 15" key="1">
    <citation type="submission" date="2020-07" db="EMBL/GenBank/DDBJ databases">
        <authorList>
            <person name="Feng H."/>
        </authorList>
    </citation>
    <scope>NUCLEOTIDE SEQUENCE [LARGE SCALE GENOMIC DNA]</scope>
    <source>
        <strain evidence="15">s-11</strain>
    </source>
</reference>
<dbReference type="EC" id="1.1.1.169" evidence="4 11"/>
<feature type="domain" description="Ketopantoate reductase C-terminal" evidence="13">
    <location>
        <begin position="185"/>
        <end position="307"/>
    </location>
</feature>
<keyword evidence="7 11" id="KW-0521">NADP</keyword>
<dbReference type="NCBIfam" id="TIGR00745">
    <property type="entry name" value="apbA_panE"/>
    <property type="match status" value="1"/>
</dbReference>
<dbReference type="Pfam" id="PF08546">
    <property type="entry name" value="ApbA_C"/>
    <property type="match status" value="1"/>
</dbReference>
<dbReference type="InterPro" id="IPR036291">
    <property type="entry name" value="NAD(P)-bd_dom_sf"/>
</dbReference>
<evidence type="ECO:0000256" key="7">
    <source>
        <dbReference type="ARBA" id="ARBA00022857"/>
    </source>
</evidence>
<dbReference type="EMBL" id="JACEIP010000007">
    <property type="protein sequence ID" value="MBA4542552.1"/>
    <property type="molecule type" value="Genomic_DNA"/>
</dbReference>
<dbReference type="UniPathway" id="UPA00028">
    <property type="reaction ID" value="UER00004"/>
</dbReference>
<feature type="domain" description="Ketopantoate reductase N-terminal" evidence="12">
    <location>
        <begin position="3"/>
        <end position="154"/>
    </location>
</feature>
<dbReference type="InterPro" id="IPR008927">
    <property type="entry name" value="6-PGluconate_DH-like_C_sf"/>
</dbReference>
<proteinExistence type="inferred from homology"/>
<evidence type="ECO:0000256" key="3">
    <source>
        <dbReference type="ARBA" id="ARBA00007870"/>
    </source>
</evidence>
<evidence type="ECO:0000256" key="11">
    <source>
        <dbReference type="RuleBase" id="RU362068"/>
    </source>
</evidence>
<dbReference type="Gene3D" id="3.40.50.720">
    <property type="entry name" value="NAD(P)-binding Rossmann-like Domain"/>
    <property type="match status" value="1"/>
</dbReference>
<evidence type="ECO:0000256" key="4">
    <source>
        <dbReference type="ARBA" id="ARBA00013014"/>
    </source>
</evidence>
<comment type="function">
    <text evidence="1 11">Catalyzes the NADPH-dependent reduction of ketopantoate into pantoic acid.</text>
</comment>
<keyword evidence="15" id="KW-1185">Reference proteome</keyword>
<dbReference type="PANTHER" id="PTHR43765">
    <property type="entry name" value="2-DEHYDROPANTOATE 2-REDUCTASE-RELATED"/>
    <property type="match status" value="1"/>
</dbReference>
<keyword evidence="8 11" id="KW-0560">Oxidoreductase</keyword>
<dbReference type="OrthoDB" id="9800163at2"/>
<evidence type="ECO:0000256" key="8">
    <source>
        <dbReference type="ARBA" id="ARBA00023002"/>
    </source>
</evidence>
<evidence type="ECO:0000256" key="9">
    <source>
        <dbReference type="ARBA" id="ARBA00032024"/>
    </source>
</evidence>
<dbReference type="PANTHER" id="PTHR43765:SF2">
    <property type="entry name" value="2-DEHYDROPANTOATE 2-REDUCTASE"/>
    <property type="match status" value="1"/>
</dbReference>
<gene>
    <name evidence="14" type="ORF">H1164_06490</name>
</gene>
<keyword evidence="6 11" id="KW-0566">Pantothenate biosynthesis</keyword>
<evidence type="ECO:0000256" key="1">
    <source>
        <dbReference type="ARBA" id="ARBA00002919"/>
    </source>
</evidence>
<evidence type="ECO:0000259" key="12">
    <source>
        <dbReference type="Pfam" id="PF02558"/>
    </source>
</evidence>
<dbReference type="Proteomes" id="UP000530514">
    <property type="component" value="Unassembled WGS sequence"/>
</dbReference>
<organism evidence="14 15">
    <name type="scientific">Thermoactinomyces daqus</name>
    <dbReference type="NCBI Taxonomy" id="1329516"/>
    <lineage>
        <taxon>Bacteria</taxon>
        <taxon>Bacillati</taxon>
        <taxon>Bacillota</taxon>
        <taxon>Bacilli</taxon>
        <taxon>Bacillales</taxon>
        <taxon>Thermoactinomycetaceae</taxon>
        <taxon>Thermoactinomyces</taxon>
    </lineage>
</organism>
<comment type="caution">
    <text evidence="14">The sequence shown here is derived from an EMBL/GenBank/DDBJ whole genome shotgun (WGS) entry which is preliminary data.</text>
</comment>
<dbReference type="Gene3D" id="1.10.1040.10">
    <property type="entry name" value="N-(1-d-carboxylethyl)-l-norvaline Dehydrogenase, domain 2"/>
    <property type="match status" value="1"/>
</dbReference>
<dbReference type="AlphaFoldDB" id="A0A7W1X9E7"/>
<comment type="pathway">
    <text evidence="2 11">Cofactor biosynthesis; (R)-pantothenate biosynthesis; (R)-pantoate from 3-methyl-2-oxobutanoate: step 2/2.</text>
</comment>
<dbReference type="RefSeq" id="WP_052154058.1">
    <property type="nucleotide sequence ID" value="NZ_JACEIP010000007.1"/>
</dbReference>
<dbReference type="GO" id="GO:0005737">
    <property type="term" value="C:cytoplasm"/>
    <property type="evidence" value="ECO:0007669"/>
    <property type="project" value="TreeGrafter"/>
</dbReference>
<dbReference type="SUPFAM" id="SSF48179">
    <property type="entry name" value="6-phosphogluconate dehydrogenase C-terminal domain-like"/>
    <property type="match status" value="1"/>
</dbReference>
<evidence type="ECO:0000256" key="2">
    <source>
        <dbReference type="ARBA" id="ARBA00004994"/>
    </source>
</evidence>
<evidence type="ECO:0000256" key="5">
    <source>
        <dbReference type="ARBA" id="ARBA00019465"/>
    </source>
</evidence>
<evidence type="ECO:0000256" key="10">
    <source>
        <dbReference type="ARBA" id="ARBA00048793"/>
    </source>
</evidence>
<dbReference type="InterPro" id="IPR013328">
    <property type="entry name" value="6PGD_dom2"/>
</dbReference>
<dbReference type="Pfam" id="PF02558">
    <property type="entry name" value="ApbA"/>
    <property type="match status" value="1"/>
</dbReference>
<evidence type="ECO:0000256" key="6">
    <source>
        <dbReference type="ARBA" id="ARBA00022655"/>
    </source>
</evidence>
<dbReference type="GO" id="GO:0008677">
    <property type="term" value="F:2-dehydropantoate 2-reductase activity"/>
    <property type="evidence" value="ECO:0007669"/>
    <property type="project" value="UniProtKB-EC"/>
</dbReference>
<comment type="catalytic activity">
    <reaction evidence="10 11">
        <text>(R)-pantoate + NADP(+) = 2-dehydropantoate + NADPH + H(+)</text>
        <dbReference type="Rhea" id="RHEA:16233"/>
        <dbReference type="ChEBI" id="CHEBI:11561"/>
        <dbReference type="ChEBI" id="CHEBI:15378"/>
        <dbReference type="ChEBI" id="CHEBI:15980"/>
        <dbReference type="ChEBI" id="CHEBI:57783"/>
        <dbReference type="ChEBI" id="CHEBI:58349"/>
        <dbReference type="EC" id="1.1.1.169"/>
    </reaction>
</comment>
<dbReference type="InterPro" id="IPR003710">
    <property type="entry name" value="ApbA"/>
</dbReference>
<name>A0A7W1X9E7_9BACL</name>
<dbReference type="InterPro" id="IPR013752">
    <property type="entry name" value="KPA_reductase"/>
</dbReference>
<protein>
    <recommendedName>
        <fullName evidence="5 11">2-dehydropantoate 2-reductase</fullName>
        <ecNumber evidence="4 11">1.1.1.169</ecNumber>
    </recommendedName>
    <alternativeName>
        <fullName evidence="9 11">Ketopantoate reductase</fullName>
    </alternativeName>
</protein>
<evidence type="ECO:0000313" key="14">
    <source>
        <dbReference type="EMBL" id="MBA4542552.1"/>
    </source>
</evidence>
<dbReference type="GO" id="GO:0015940">
    <property type="term" value="P:pantothenate biosynthetic process"/>
    <property type="evidence" value="ECO:0007669"/>
    <property type="project" value="UniProtKB-UniPathway"/>
</dbReference>